<accession>A0A845GQJ2</accession>
<evidence type="ECO:0000256" key="1">
    <source>
        <dbReference type="ARBA" id="ARBA00008909"/>
    </source>
</evidence>
<comment type="caution">
    <text evidence="3">The sequence shown here is derived from an EMBL/GenBank/DDBJ whole genome shotgun (WGS) entry which is preliminary data.</text>
</comment>
<evidence type="ECO:0000313" key="3">
    <source>
        <dbReference type="EMBL" id="MYM96251.1"/>
    </source>
</evidence>
<evidence type="ECO:0000313" key="4">
    <source>
        <dbReference type="Proteomes" id="UP000447355"/>
    </source>
</evidence>
<dbReference type="InterPro" id="IPR000989">
    <property type="entry name" value="Rep"/>
</dbReference>
<gene>
    <name evidence="3" type="ORF">GTP90_20505</name>
</gene>
<organism evidence="3 4">
    <name type="scientific">Duganella vulcania</name>
    <dbReference type="NCBI Taxonomy" id="2692166"/>
    <lineage>
        <taxon>Bacteria</taxon>
        <taxon>Pseudomonadati</taxon>
        <taxon>Pseudomonadota</taxon>
        <taxon>Betaproteobacteria</taxon>
        <taxon>Burkholderiales</taxon>
        <taxon>Oxalobacteraceae</taxon>
        <taxon>Telluria group</taxon>
        <taxon>Duganella</taxon>
    </lineage>
</organism>
<dbReference type="Pfam" id="PF01446">
    <property type="entry name" value="Rep_1"/>
    <property type="match status" value="1"/>
</dbReference>
<evidence type="ECO:0000256" key="2">
    <source>
        <dbReference type="ARBA" id="ARBA00022705"/>
    </source>
</evidence>
<keyword evidence="2" id="KW-0235">DNA replication</keyword>
<dbReference type="GO" id="GO:0003677">
    <property type="term" value="F:DNA binding"/>
    <property type="evidence" value="ECO:0007669"/>
    <property type="project" value="InterPro"/>
</dbReference>
<dbReference type="EMBL" id="WWCX01000041">
    <property type="protein sequence ID" value="MYM96251.1"/>
    <property type="molecule type" value="Genomic_DNA"/>
</dbReference>
<proteinExistence type="inferred from homology"/>
<sequence>MSVALHAVENGSNNLGISGKSINRQQNQEVTGVFAPGEAKFRKYALTRRAGSILYNPDLAAHQQHRTCWCHRGVANAGDSVAVYRNDDGSNARMHGVTTCKSVWTCPTCSAKICAVRQAELAQGMKAWVEQGGYVFLMTLTFPHENGEALAEILPAFTKAKAHFKNSKTYKRILAKGIRKGSVSSLEVTRGDRNGWHPHQHDLVFCTPDAFGDTREGDGGRLASRLIDELKEAWYMALRKSGLCEQSEMSDVLAHGLDVRGGQFAAEYIAKFGKDQKWGLSREVTMHAAKVGTDNKGAHPFQLLAWADEGDTDAVAQFREYAEAFEGKRMLSWSRGLKKELTGADETTDEQAADQVLPEESVAGRIDSEALAVLQSRRLLPNFLAYVAAYCGNPETAQADIDAYLEFARTRPRVAGGQVKVKMHYKGFMHVDREVNGRKD</sequence>
<dbReference type="Proteomes" id="UP000447355">
    <property type="component" value="Unassembled WGS sequence"/>
</dbReference>
<dbReference type="AlphaFoldDB" id="A0A845GQJ2"/>
<dbReference type="GO" id="GO:0006260">
    <property type="term" value="P:DNA replication"/>
    <property type="evidence" value="ECO:0007669"/>
    <property type="project" value="UniProtKB-KW"/>
</dbReference>
<name>A0A845GQJ2_9BURK</name>
<comment type="similarity">
    <text evidence="1">Belongs to the Gram-positive plasmids replication protein type 1 family.</text>
</comment>
<protein>
    <submittedName>
        <fullName evidence="3">Protein rep</fullName>
    </submittedName>
</protein>
<dbReference type="RefSeq" id="WP_161085274.1">
    <property type="nucleotide sequence ID" value="NZ_WWCX01000041.1"/>
</dbReference>
<reference evidence="3" key="1">
    <citation type="submission" date="2019-12" db="EMBL/GenBank/DDBJ databases">
        <title>Novel species isolated from a subtropical stream in China.</title>
        <authorList>
            <person name="Lu H."/>
        </authorList>
    </citation>
    <scope>NUCLEOTIDE SEQUENCE [LARGE SCALE GENOMIC DNA]</scope>
    <source>
        <strain evidence="3">FT81W</strain>
    </source>
</reference>